<dbReference type="EMBL" id="BMEO01000003">
    <property type="protein sequence ID" value="GGF90611.1"/>
    <property type="molecule type" value="Genomic_DNA"/>
</dbReference>
<feature type="transmembrane region" description="Helical" evidence="1">
    <location>
        <begin position="21"/>
        <end position="44"/>
    </location>
</feature>
<keyword evidence="1" id="KW-0472">Membrane</keyword>
<dbReference type="InterPro" id="IPR045584">
    <property type="entry name" value="Pilin-like"/>
</dbReference>
<evidence type="ECO:0000256" key="1">
    <source>
        <dbReference type="SAM" id="Phobius"/>
    </source>
</evidence>
<keyword evidence="3" id="KW-1185">Reference proteome</keyword>
<dbReference type="AlphaFoldDB" id="A0A917CMM4"/>
<evidence type="ECO:0000313" key="3">
    <source>
        <dbReference type="Proteomes" id="UP000605253"/>
    </source>
</evidence>
<protein>
    <recommendedName>
        <fullName evidence="4">Prepilin-type N-terminal cleavage/methylation domain-containing protein</fullName>
    </recommendedName>
</protein>
<dbReference type="Proteomes" id="UP000605253">
    <property type="component" value="Unassembled WGS sequence"/>
</dbReference>
<organism evidence="2 3">
    <name type="scientific">Marinicella pacifica</name>
    <dbReference type="NCBI Taxonomy" id="1171543"/>
    <lineage>
        <taxon>Bacteria</taxon>
        <taxon>Pseudomonadati</taxon>
        <taxon>Pseudomonadota</taxon>
        <taxon>Gammaproteobacteria</taxon>
        <taxon>Lysobacterales</taxon>
        <taxon>Marinicellaceae</taxon>
        <taxon>Marinicella</taxon>
    </lineage>
</organism>
<reference evidence="2" key="2">
    <citation type="submission" date="2020-09" db="EMBL/GenBank/DDBJ databases">
        <authorList>
            <person name="Sun Q."/>
            <person name="Zhou Y."/>
        </authorList>
    </citation>
    <scope>NUCLEOTIDE SEQUENCE</scope>
    <source>
        <strain evidence="2">CGMCC 1.12181</strain>
    </source>
</reference>
<dbReference type="InterPro" id="IPR012902">
    <property type="entry name" value="N_methyl_site"/>
</dbReference>
<keyword evidence="1" id="KW-0812">Transmembrane</keyword>
<name>A0A917CMM4_9GAMM</name>
<proteinExistence type="predicted"/>
<comment type="caution">
    <text evidence="2">The sequence shown here is derived from an EMBL/GenBank/DDBJ whole genome shotgun (WGS) entry which is preliminary data.</text>
</comment>
<gene>
    <name evidence="2" type="ORF">GCM10011365_09670</name>
</gene>
<dbReference type="SUPFAM" id="SSF54523">
    <property type="entry name" value="Pili subunits"/>
    <property type="match status" value="1"/>
</dbReference>
<accession>A0A917CMM4</accession>
<evidence type="ECO:0000313" key="2">
    <source>
        <dbReference type="EMBL" id="GGF90611.1"/>
    </source>
</evidence>
<reference evidence="2" key="1">
    <citation type="journal article" date="2014" name="Int. J. Syst. Evol. Microbiol.">
        <title>Complete genome sequence of Corynebacterium casei LMG S-19264T (=DSM 44701T), isolated from a smear-ripened cheese.</title>
        <authorList>
            <consortium name="US DOE Joint Genome Institute (JGI-PGF)"/>
            <person name="Walter F."/>
            <person name="Albersmeier A."/>
            <person name="Kalinowski J."/>
            <person name="Ruckert C."/>
        </authorList>
    </citation>
    <scope>NUCLEOTIDE SEQUENCE</scope>
    <source>
        <strain evidence="2">CGMCC 1.12181</strain>
    </source>
</reference>
<evidence type="ECO:0008006" key="4">
    <source>
        <dbReference type="Google" id="ProtNLM"/>
    </source>
</evidence>
<dbReference type="Pfam" id="PF07963">
    <property type="entry name" value="N_methyl"/>
    <property type="match status" value="1"/>
</dbReference>
<dbReference type="PROSITE" id="PS00409">
    <property type="entry name" value="PROKAR_NTER_METHYL"/>
    <property type="match status" value="1"/>
</dbReference>
<dbReference type="NCBIfam" id="TIGR02532">
    <property type="entry name" value="IV_pilin_GFxxxE"/>
    <property type="match status" value="1"/>
</dbReference>
<keyword evidence="1" id="KW-1133">Transmembrane helix</keyword>
<sequence length="457" mass="49878">MNMNGNYMNIKNNKFQSQHGFSLIELMVAMVIGLIVLLGLVSLFNNSSILNKAQSGLASLQENGRYAISRIKEDVEQAGRKHCATLAMPNRLFSNWNQGYEMSTWSVDANVNLNANTSTNGFPAINQIQLDLTADADQLPDSVVTAGLPEYPLDPQYFIRGHECGASNCQPGVNIIGADTSGVIPSIGTNAGDRAANTDVLTVRYLTGGNRVTNIVKTGSGNTITLEDSEPISTNLAMVANCNFSLIGNATWNINTLNFNVNQPFNPQLRPDTRAFNMARDFRTVTYFVGIDNDPNRSGRQFSSLYRAENGVAQQLVEGVERFDVFYLAQTQTGHVVRLTANQVQSVSGGGDLNSDDAMDTMIGCINPPVIAEPSEINGVQLANGPGCLWRSIYAMEIHVLMNTVNDSSMVQDEVFIYSPDGTTVQTPSATLPSGLDRERMYRREFTATIPIRSYTL</sequence>